<proteinExistence type="predicted"/>
<dbReference type="Proteomes" id="UP000575083">
    <property type="component" value="Unassembled WGS sequence"/>
</dbReference>
<dbReference type="RefSeq" id="WP_184856360.1">
    <property type="nucleotide sequence ID" value="NZ_JACHLK010000002.1"/>
</dbReference>
<name>A0A7X0PBT2_9BURK</name>
<dbReference type="AlphaFoldDB" id="A0A7X0PBT2"/>
<keyword evidence="2" id="KW-1185">Reference proteome</keyword>
<sequence length="79" mass="8718">MNTPWPPNIELQGSIYMVRPVTLRKHAPVPHSIFIFDEDGAPVLTVHGPWASYPEALEVADGQLRQHVSPPPVDVFGGH</sequence>
<gene>
    <name evidence="1" type="ORF">HNP48_001620</name>
</gene>
<evidence type="ECO:0000313" key="2">
    <source>
        <dbReference type="Proteomes" id="UP000575083"/>
    </source>
</evidence>
<dbReference type="EMBL" id="JACHLK010000002">
    <property type="protein sequence ID" value="MBB6558956.1"/>
    <property type="molecule type" value="Genomic_DNA"/>
</dbReference>
<reference evidence="1 2" key="1">
    <citation type="submission" date="2020-08" db="EMBL/GenBank/DDBJ databases">
        <title>Functional genomics of gut bacteria from endangered species of beetles.</title>
        <authorList>
            <person name="Carlos-Shanley C."/>
        </authorList>
    </citation>
    <scope>NUCLEOTIDE SEQUENCE [LARGE SCALE GENOMIC DNA]</scope>
    <source>
        <strain evidence="1 2">S00198</strain>
    </source>
</reference>
<protein>
    <submittedName>
        <fullName evidence="1">Uncharacterized protein</fullName>
    </submittedName>
</protein>
<accession>A0A7X0PBT2</accession>
<evidence type="ECO:0000313" key="1">
    <source>
        <dbReference type="EMBL" id="MBB6558956.1"/>
    </source>
</evidence>
<organism evidence="1 2">
    <name type="scientific">Acidovorax soli</name>
    <dbReference type="NCBI Taxonomy" id="592050"/>
    <lineage>
        <taxon>Bacteria</taxon>
        <taxon>Pseudomonadati</taxon>
        <taxon>Pseudomonadota</taxon>
        <taxon>Betaproteobacteria</taxon>
        <taxon>Burkholderiales</taxon>
        <taxon>Comamonadaceae</taxon>
        <taxon>Acidovorax</taxon>
    </lineage>
</organism>
<comment type="caution">
    <text evidence="1">The sequence shown here is derived from an EMBL/GenBank/DDBJ whole genome shotgun (WGS) entry which is preliminary data.</text>
</comment>